<keyword evidence="4 10" id="KW-1133">Transmembrane helix</keyword>
<dbReference type="InterPro" id="IPR017452">
    <property type="entry name" value="GPCR_Rhodpsn_7TM"/>
</dbReference>
<evidence type="ECO:0000256" key="1">
    <source>
        <dbReference type="ARBA" id="ARBA00004651"/>
    </source>
</evidence>
<evidence type="ECO:0000256" key="7">
    <source>
        <dbReference type="ARBA" id="ARBA00023170"/>
    </source>
</evidence>
<evidence type="ECO:0000256" key="6">
    <source>
        <dbReference type="ARBA" id="ARBA00023136"/>
    </source>
</evidence>
<feature type="transmembrane region" description="Helical" evidence="10">
    <location>
        <begin position="392"/>
        <end position="410"/>
    </location>
</feature>
<evidence type="ECO:0000256" key="5">
    <source>
        <dbReference type="ARBA" id="ARBA00023040"/>
    </source>
</evidence>
<dbReference type="SUPFAM" id="SSF81321">
    <property type="entry name" value="Family A G protein-coupled receptor-like"/>
    <property type="match status" value="1"/>
</dbReference>
<feature type="transmembrane region" description="Helical" evidence="10">
    <location>
        <begin position="83"/>
        <end position="106"/>
    </location>
</feature>
<dbReference type="GO" id="GO:0004930">
    <property type="term" value="F:G protein-coupled receptor activity"/>
    <property type="evidence" value="ECO:0007669"/>
    <property type="project" value="UniProtKB-KW"/>
</dbReference>
<dbReference type="InterPro" id="IPR000276">
    <property type="entry name" value="GPCR_Rhodpsn"/>
</dbReference>
<feature type="transmembrane region" description="Helical" evidence="10">
    <location>
        <begin position="168"/>
        <end position="187"/>
    </location>
</feature>
<evidence type="ECO:0000256" key="10">
    <source>
        <dbReference type="SAM" id="Phobius"/>
    </source>
</evidence>
<dbReference type="PROSITE" id="PS50262">
    <property type="entry name" value="G_PROTEIN_RECEP_F1_2"/>
    <property type="match status" value="1"/>
</dbReference>
<organism evidence="12 13">
    <name type="scientific">Batillaria attramentaria</name>
    <dbReference type="NCBI Taxonomy" id="370345"/>
    <lineage>
        <taxon>Eukaryota</taxon>
        <taxon>Metazoa</taxon>
        <taxon>Spiralia</taxon>
        <taxon>Lophotrochozoa</taxon>
        <taxon>Mollusca</taxon>
        <taxon>Gastropoda</taxon>
        <taxon>Caenogastropoda</taxon>
        <taxon>Sorbeoconcha</taxon>
        <taxon>Cerithioidea</taxon>
        <taxon>Batillariidae</taxon>
        <taxon>Batillaria</taxon>
    </lineage>
</organism>
<dbReference type="Pfam" id="PF00001">
    <property type="entry name" value="7tm_1"/>
    <property type="match status" value="1"/>
</dbReference>
<evidence type="ECO:0000313" key="13">
    <source>
        <dbReference type="Proteomes" id="UP001519460"/>
    </source>
</evidence>
<feature type="transmembrane region" description="Helical" evidence="10">
    <location>
        <begin position="207"/>
        <end position="233"/>
    </location>
</feature>
<evidence type="ECO:0000256" key="3">
    <source>
        <dbReference type="ARBA" id="ARBA00022692"/>
    </source>
</evidence>
<dbReference type="PANTHER" id="PTHR24248:SF120">
    <property type="entry name" value="G-PROTEIN COUPLED RECEPTORS FAMILY 1 PROFILE DOMAIN-CONTAINING PROTEIN"/>
    <property type="match status" value="1"/>
</dbReference>
<protein>
    <recommendedName>
        <fullName evidence="11">G-protein coupled receptors family 1 profile domain-containing protein</fullName>
    </recommendedName>
</protein>
<feature type="region of interest" description="Disordered" evidence="9">
    <location>
        <begin position="295"/>
        <end position="324"/>
    </location>
</feature>
<evidence type="ECO:0000313" key="12">
    <source>
        <dbReference type="EMBL" id="KAK7495231.1"/>
    </source>
</evidence>
<evidence type="ECO:0000256" key="8">
    <source>
        <dbReference type="ARBA" id="ARBA00023224"/>
    </source>
</evidence>
<dbReference type="Gene3D" id="1.20.1070.10">
    <property type="entry name" value="Rhodopsin 7-helix transmembrane proteins"/>
    <property type="match status" value="2"/>
</dbReference>
<dbReference type="AlphaFoldDB" id="A0ABD0L7L1"/>
<dbReference type="PANTHER" id="PTHR24248">
    <property type="entry name" value="ADRENERGIC RECEPTOR-RELATED G-PROTEIN COUPLED RECEPTOR"/>
    <property type="match status" value="1"/>
</dbReference>
<comment type="subcellular location">
    <subcellularLocation>
        <location evidence="1">Cell membrane</location>
        <topology evidence="1">Multi-pass membrane protein</topology>
    </subcellularLocation>
</comment>
<gene>
    <name evidence="12" type="ORF">BaRGS_00013413</name>
</gene>
<accession>A0ABD0L7L1</accession>
<feature type="domain" description="G-protein coupled receptors family 1 profile" evidence="11">
    <location>
        <begin position="62"/>
        <end position="447"/>
    </location>
</feature>
<keyword evidence="8" id="KW-0807">Transducer</keyword>
<dbReference type="EMBL" id="JACVVK020000076">
    <property type="protein sequence ID" value="KAK7495231.1"/>
    <property type="molecule type" value="Genomic_DNA"/>
</dbReference>
<evidence type="ECO:0000256" key="4">
    <source>
        <dbReference type="ARBA" id="ARBA00022989"/>
    </source>
</evidence>
<keyword evidence="2" id="KW-1003">Cell membrane</keyword>
<evidence type="ECO:0000259" key="11">
    <source>
        <dbReference type="PROSITE" id="PS50262"/>
    </source>
</evidence>
<keyword evidence="13" id="KW-1185">Reference proteome</keyword>
<dbReference type="GO" id="GO:0005886">
    <property type="term" value="C:plasma membrane"/>
    <property type="evidence" value="ECO:0007669"/>
    <property type="project" value="UniProtKB-SubCell"/>
</dbReference>
<reference evidence="12 13" key="1">
    <citation type="journal article" date="2023" name="Sci. Data">
        <title>Genome assembly of the Korean intertidal mud-creeper Batillaria attramentaria.</title>
        <authorList>
            <person name="Patra A.K."/>
            <person name="Ho P.T."/>
            <person name="Jun S."/>
            <person name="Lee S.J."/>
            <person name="Kim Y."/>
            <person name="Won Y.J."/>
        </authorList>
    </citation>
    <scope>NUCLEOTIDE SEQUENCE [LARGE SCALE GENOMIC DNA]</scope>
    <source>
        <strain evidence="12">Wonlab-2016</strain>
    </source>
</reference>
<comment type="caution">
    <text evidence="12">The sequence shown here is derived from an EMBL/GenBank/DDBJ whole genome shotgun (WGS) entry which is preliminary data.</text>
</comment>
<feature type="transmembrane region" description="Helical" evidence="10">
    <location>
        <begin position="47"/>
        <end position="71"/>
    </location>
</feature>
<keyword evidence="6 10" id="KW-0472">Membrane</keyword>
<evidence type="ECO:0000256" key="9">
    <source>
        <dbReference type="SAM" id="MobiDB-lite"/>
    </source>
</evidence>
<evidence type="ECO:0000256" key="2">
    <source>
        <dbReference type="ARBA" id="ARBA00022475"/>
    </source>
</evidence>
<sequence length="481" mass="54089">RVRCRLSATTMSSNASVAASILKAYAGDSDDDHRDEQLGMPVFRHPVVIFGVCVLVVIIVGANLLVLMSYVRDWRLHTVSNLYLVNMAGCDFTTGLVIAFNFVYKYRQDRWPFGRAACKMFHVADYTATMQSILLLVLVSQDQLLVLRKGAHYSITETKVKAYIKLSVAWLYSILLFSPAIIFWDVWAGYSTVADEVCETEFHLSKVYLSVASVFSFLIPAVLLIFLNGAIYWEIRKRLKVGLASAITSTVTTSTKDYSTVTRDNDTTSQFIRSLASDGDKCEIRQVPTAVGMPTPCEITDSTFTNPSIPSVRESTGRKRFGGTENVLQPAATVTFTQEKERANSDGPENAADRKSDAAGAPRGHAESTKSHIARARRQSTIMRLRRRDRRAVRTLVMFITAYVVCWAPYTIATVTITYCADCVNVYSYEFFEWFAWLKSAFNPFIYTANNARFRANFGRILGRVFFCCKHWCYRKCAISG</sequence>
<keyword evidence="7" id="KW-0675">Receptor</keyword>
<dbReference type="Proteomes" id="UP001519460">
    <property type="component" value="Unassembled WGS sequence"/>
</dbReference>
<feature type="compositionally biased region" description="Polar residues" evidence="9">
    <location>
        <begin position="300"/>
        <end position="309"/>
    </location>
</feature>
<keyword evidence="3 10" id="KW-0812">Transmembrane</keyword>
<keyword evidence="5" id="KW-0297">G-protein coupled receptor</keyword>
<proteinExistence type="predicted"/>
<feature type="non-terminal residue" evidence="12">
    <location>
        <position position="1"/>
    </location>
</feature>
<name>A0ABD0L7L1_9CAEN</name>
<feature type="region of interest" description="Disordered" evidence="9">
    <location>
        <begin position="336"/>
        <end position="377"/>
    </location>
</feature>
<dbReference type="PRINTS" id="PR00237">
    <property type="entry name" value="GPCRRHODOPSN"/>
</dbReference>